<sequence>MLELCGTLWSYWCSLAWYLVLGRPFETCPYFRDPRSRQARVQTYSLALNLLLWDQPHYRHKTYAHDLRANLRNVAVPGTGVPLSIFCYHKVGGYLLVFLLNPLVCFLGAVNVARKDCQAPWSWSVLSNAFRQHLLFPDDWFSYWRLNCVLASWYELATAAPGYALENKWLFLQKCMQLGVPCSPVMDIRGICVKHKNEEGGLGIHFYQSASAGGDWIIQQTLQNASNIQTLLPVGAPLSTFRVMTGSRAGLSLAETDGGNPSPTADPDEVFAFSCVFRAGRANSATDHNSVLFDVDVKNKRFGQGTSNMHWYQLGPTKVFTTSWLNNSKFTHHPDGNIPVTGRVLPDIDSMIQTCVDAHKTLFPDVPIAGWDLCVVQGEPRLCLLEANLMCNFFKGTFDKDKYFSFAEDYFHAVETRRKNLAAATKSE</sequence>
<feature type="signal peptide" evidence="1">
    <location>
        <begin position="1"/>
        <end position="22"/>
    </location>
</feature>
<dbReference type="AlphaFoldDB" id="A0A6U0YKX4"/>
<evidence type="ECO:0008006" key="4">
    <source>
        <dbReference type="Google" id="ProtNLM"/>
    </source>
</evidence>
<gene>
    <name evidence="2" type="ORF">RMAR1173_LOCUS5689</name>
    <name evidence="3" type="ORF">RMAR1173_LOCUS5690</name>
</gene>
<proteinExistence type="predicted"/>
<evidence type="ECO:0000256" key="1">
    <source>
        <dbReference type="SAM" id="SignalP"/>
    </source>
</evidence>
<evidence type="ECO:0000313" key="2">
    <source>
        <dbReference type="EMBL" id="CAD9674281.1"/>
    </source>
</evidence>
<reference evidence="3" key="1">
    <citation type="submission" date="2021-01" db="EMBL/GenBank/DDBJ databases">
        <authorList>
            <person name="Corre E."/>
            <person name="Pelletier E."/>
            <person name="Niang G."/>
            <person name="Scheremetjew M."/>
            <person name="Finn R."/>
            <person name="Kale V."/>
            <person name="Holt S."/>
            <person name="Cochrane G."/>
            <person name="Meng A."/>
            <person name="Brown T."/>
            <person name="Cohen L."/>
        </authorList>
    </citation>
    <scope>NUCLEOTIDE SEQUENCE</scope>
    <source>
        <strain evidence="3">CCMP1243</strain>
    </source>
</reference>
<evidence type="ECO:0000313" key="3">
    <source>
        <dbReference type="EMBL" id="CAD9674285.1"/>
    </source>
</evidence>
<feature type="chain" id="PRO_5036191877" description="Alpha-L-glutamate ligase-related protein ATP-grasp domain-containing protein" evidence="1">
    <location>
        <begin position="23"/>
        <end position="428"/>
    </location>
</feature>
<dbReference type="EMBL" id="HBHJ01008773">
    <property type="protein sequence ID" value="CAD9674281.1"/>
    <property type="molecule type" value="Transcribed_RNA"/>
</dbReference>
<name>A0A6U0YKX4_9STRA</name>
<accession>A0A6U0YKX4</accession>
<dbReference type="EMBL" id="HBHJ01008774">
    <property type="protein sequence ID" value="CAD9674285.1"/>
    <property type="molecule type" value="Transcribed_RNA"/>
</dbReference>
<protein>
    <recommendedName>
        <fullName evidence="4">Alpha-L-glutamate ligase-related protein ATP-grasp domain-containing protein</fullName>
    </recommendedName>
</protein>
<keyword evidence="1" id="KW-0732">Signal</keyword>
<organism evidence="3">
    <name type="scientific">Rhizochromulina marina</name>
    <dbReference type="NCBI Taxonomy" id="1034831"/>
    <lineage>
        <taxon>Eukaryota</taxon>
        <taxon>Sar</taxon>
        <taxon>Stramenopiles</taxon>
        <taxon>Ochrophyta</taxon>
        <taxon>Dictyochophyceae</taxon>
        <taxon>Rhizochromulinales</taxon>
        <taxon>Rhizochromulina</taxon>
    </lineage>
</organism>